<reference evidence="2 3" key="1">
    <citation type="journal article" date="2019" name="Int. J. Syst. Evol. Microbiol.">
        <title>The Global Catalogue of Microorganisms (GCM) 10K type strain sequencing project: providing services to taxonomists for standard genome sequencing and annotation.</title>
        <authorList>
            <consortium name="The Broad Institute Genomics Platform"/>
            <consortium name="The Broad Institute Genome Sequencing Center for Infectious Disease"/>
            <person name="Wu L."/>
            <person name="Ma J."/>
        </authorList>
    </citation>
    <scope>NUCLEOTIDE SEQUENCE [LARGE SCALE GENOMIC DNA]</scope>
    <source>
        <strain evidence="2 3">JCM 30072</strain>
    </source>
</reference>
<organism evidence="2 3">
    <name type="scientific">Halovenus salina</name>
    <dbReference type="NCBI Taxonomy" id="1510225"/>
    <lineage>
        <taxon>Archaea</taxon>
        <taxon>Methanobacteriati</taxon>
        <taxon>Methanobacteriota</taxon>
        <taxon>Stenosarchaea group</taxon>
        <taxon>Halobacteria</taxon>
        <taxon>Halobacteriales</taxon>
        <taxon>Haloarculaceae</taxon>
        <taxon>Halovenus</taxon>
    </lineage>
</organism>
<keyword evidence="1" id="KW-0175">Coiled coil</keyword>
<dbReference type="AlphaFoldDB" id="A0ABD5W678"/>
<dbReference type="Gene3D" id="1.20.120.1490">
    <property type="match status" value="1"/>
</dbReference>
<dbReference type="Proteomes" id="UP001596445">
    <property type="component" value="Unassembled WGS sequence"/>
</dbReference>
<comment type="caution">
    <text evidence="2">The sequence shown here is derived from an EMBL/GenBank/DDBJ whole genome shotgun (WGS) entry which is preliminary data.</text>
</comment>
<evidence type="ECO:0000313" key="2">
    <source>
        <dbReference type="EMBL" id="MFC7059688.1"/>
    </source>
</evidence>
<accession>A0ABD5W678</accession>
<dbReference type="RefSeq" id="WP_267162473.1">
    <property type="nucleotide sequence ID" value="NZ_CP112972.1"/>
</dbReference>
<proteinExistence type="predicted"/>
<dbReference type="EMBL" id="JBHSZI010000001">
    <property type="protein sequence ID" value="MFC7059688.1"/>
    <property type="molecule type" value="Genomic_DNA"/>
</dbReference>
<name>A0ABD5W678_9EURY</name>
<evidence type="ECO:0000313" key="3">
    <source>
        <dbReference type="Proteomes" id="UP001596445"/>
    </source>
</evidence>
<feature type="coiled-coil region" evidence="1">
    <location>
        <begin position="123"/>
        <end position="180"/>
    </location>
</feature>
<protein>
    <submittedName>
        <fullName evidence="2">CopG family transcriptional regulator</fullName>
    </submittedName>
</protein>
<keyword evidence="3" id="KW-1185">Reference proteome</keyword>
<evidence type="ECO:0000256" key="1">
    <source>
        <dbReference type="SAM" id="Coils"/>
    </source>
</evidence>
<gene>
    <name evidence="2" type="ORF">ACFQQG_17710</name>
</gene>
<sequence>MASEELTVSVELSRGLVDWLDKEAAAADVDRGTMVSQLLASYQAVKQLEGEIEEESLLVDASDVAETVEANVAEELSGEVADAVDAAVEEAIETRIEELVTDRVTEATNGVQRQLGSRLDSVEAEFDEKIQDVRQRVIQLKQEVDEKAAADHGHADLDEVPELQGDIEELRAELDELREQHDRTVPDHSEQLANQGDRLEEMQNRLQTVAWVVSDLREAQQSSSGLEAVERIKRAAGQADIERATCEKCGDSVIISLLTDPHCPHCDATVTDVEPASGWFGNPSLTVASQLESGNEP</sequence>
<dbReference type="GeneID" id="76631874"/>